<dbReference type="GO" id="GO:0003677">
    <property type="term" value="F:DNA binding"/>
    <property type="evidence" value="ECO:0007669"/>
    <property type="project" value="InterPro"/>
</dbReference>
<dbReference type="EMBL" id="JABBYL010000005">
    <property type="protein sequence ID" value="NMO08452.1"/>
    <property type="molecule type" value="Genomic_DNA"/>
</dbReference>
<evidence type="ECO:0000313" key="4">
    <source>
        <dbReference type="EMBL" id="AUB55830.1"/>
    </source>
</evidence>
<sequence length="352" mass="41518">MKSPLICDQRDSKWKLLGEILKIFGSRRVKQEIAKHGIKPADKAGIMFRVMFTSMFFSVDVSYVLRELNEREELRKFVGVEDVPDVDSFYRFMSRFSENQFVKLVNGVLNTQNPSKRRRKTTILVDSTDLQVDINWNRKKRSKKSLEDEEFKWGCSSSKGFYIGYKLTIALEYPKMKPLAFIIHQGSPNDAPIFTEIMEQLKNRRLILKGDTFIFDKGYYSKDNYINGILGYNIVPIIFPKYYFKLNKILDSLSYPLDCFNKNTSKYKNKSFYKRLVRDFKRKITNWKRLKPIRGMIEDWNKLTKEAFSMKKIHRFTYRSVVKYVSLNALLAGIITLLGYNSKKAIQCLSEW</sequence>
<dbReference type="Proteomes" id="UP000232806">
    <property type="component" value="Chromosome"/>
</dbReference>
<dbReference type="GeneID" id="35124626"/>
<dbReference type="EMBL" id="CP017766">
    <property type="protein sequence ID" value="AUB54692.1"/>
    <property type="molecule type" value="Genomic_DNA"/>
</dbReference>
<dbReference type="GO" id="GO:0004803">
    <property type="term" value="F:transposase activity"/>
    <property type="evidence" value="ECO:0007669"/>
    <property type="project" value="InterPro"/>
</dbReference>
<evidence type="ECO:0000313" key="7">
    <source>
        <dbReference type="Proteomes" id="UP000232806"/>
    </source>
</evidence>
<dbReference type="Pfam" id="PF01609">
    <property type="entry name" value="DDE_Tnp_1"/>
    <property type="match status" value="1"/>
</dbReference>
<reference evidence="6 8" key="2">
    <citation type="submission" date="2020-04" db="EMBL/GenBank/DDBJ databases">
        <title>Draft genome of Methanobacterium subterraneum isolated from animal feces.</title>
        <authorList>
            <person name="Ouboter H.T."/>
            <person name="Berger S."/>
            <person name="Gungor E."/>
            <person name="Jetten M.S.M."/>
            <person name="Welte C.U."/>
        </authorList>
    </citation>
    <scope>NUCLEOTIDE SEQUENCE [LARGE SCALE GENOMIC DNA]</scope>
    <source>
        <strain evidence="6">HO_2020</strain>
    </source>
</reference>
<dbReference type="AlphaFoldDB" id="A0A2H4VC56"/>
<evidence type="ECO:0000313" key="8">
    <source>
        <dbReference type="Proteomes" id="UP000591058"/>
    </source>
</evidence>
<feature type="domain" description="Transposase IS4-like" evidence="1">
    <location>
        <begin position="119"/>
        <end position="330"/>
    </location>
</feature>
<dbReference type="RefSeq" id="WP_100904667.1">
    <property type="nucleotide sequence ID" value="NZ_JABBYL010000005.1"/>
</dbReference>
<evidence type="ECO:0000313" key="5">
    <source>
        <dbReference type="EMBL" id="AUB56635.1"/>
    </source>
</evidence>
<dbReference type="EMBL" id="CP017766">
    <property type="protein sequence ID" value="AUB55677.1"/>
    <property type="molecule type" value="Genomic_DNA"/>
</dbReference>
<evidence type="ECO:0000313" key="6">
    <source>
        <dbReference type="EMBL" id="NMO08452.1"/>
    </source>
</evidence>
<dbReference type="GO" id="GO:0006313">
    <property type="term" value="P:DNA transposition"/>
    <property type="evidence" value="ECO:0007669"/>
    <property type="project" value="InterPro"/>
</dbReference>
<dbReference type="EMBL" id="CP017766">
    <property type="protein sequence ID" value="AUB56635.1"/>
    <property type="molecule type" value="Genomic_DNA"/>
</dbReference>
<gene>
    <name evidence="2" type="ORF">BK007_00730</name>
    <name evidence="3" type="ORF">BK007_06430</name>
    <name evidence="4" type="ORF">BK007_07330</name>
    <name evidence="5" type="ORF">BK007_11880</name>
    <name evidence="6" type="ORF">HG719_01210</name>
</gene>
<reference evidence="3 7" key="1">
    <citation type="submission" date="2016-10" db="EMBL/GenBank/DDBJ databases">
        <title>Comparative genomics between deep and shallow subseafloor isolates.</title>
        <authorList>
            <person name="Ishii S."/>
            <person name="Miller J.R."/>
            <person name="Sutton G."/>
            <person name="Suzuki S."/>
            <person name="Methe B."/>
            <person name="Inagaki F."/>
            <person name="Imachi H."/>
        </authorList>
    </citation>
    <scope>NUCLEOTIDE SEQUENCE [LARGE SCALE GENOMIC DNA]</scope>
    <source>
        <strain evidence="3 7">MO-MB1</strain>
    </source>
</reference>
<dbReference type="Proteomes" id="UP000591058">
    <property type="component" value="Unassembled WGS sequence"/>
</dbReference>
<evidence type="ECO:0000313" key="3">
    <source>
        <dbReference type="EMBL" id="AUB55677.1"/>
    </source>
</evidence>
<proteinExistence type="predicted"/>
<evidence type="ECO:0000259" key="1">
    <source>
        <dbReference type="Pfam" id="PF01609"/>
    </source>
</evidence>
<dbReference type="EMBL" id="CP017766">
    <property type="protein sequence ID" value="AUB55830.1"/>
    <property type="molecule type" value="Genomic_DNA"/>
</dbReference>
<name>A0A2H4VC56_9EURY</name>
<accession>A0A2H4VC56</accession>
<evidence type="ECO:0000313" key="2">
    <source>
        <dbReference type="EMBL" id="AUB54692.1"/>
    </source>
</evidence>
<protein>
    <submittedName>
        <fullName evidence="6">Transposase</fullName>
    </submittedName>
</protein>
<dbReference type="InterPro" id="IPR002559">
    <property type="entry name" value="Transposase_11"/>
</dbReference>
<organism evidence="3 7">
    <name type="scientific">Methanobacterium subterraneum</name>
    <dbReference type="NCBI Taxonomy" id="59277"/>
    <lineage>
        <taxon>Archaea</taxon>
        <taxon>Methanobacteriati</taxon>
        <taxon>Methanobacteriota</taxon>
        <taxon>Methanomada group</taxon>
        <taxon>Methanobacteria</taxon>
        <taxon>Methanobacteriales</taxon>
        <taxon>Methanobacteriaceae</taxon>
        <taxon>Methanobacterium</taxon>
    </lineage>
</organism>